<evidence type="ECO:0000313" key="3">
    <source>
        <dbReference type="Proteomes" id="UP000799118"/>
    </source>
</evidence>
<gene>
    <name evidence="2" type="ORF">BT96DRAFT_1008871</name>
</gene>
<organism evidence="2 3">
    <name type="scientific">Gymnopus androsaceus JB14</name>
    <dbReference type="NCBI Taxonomy" id="1447944"/>
    <lineage>
        <taxon>Eukaryota</taxon>
        <taxon>Fungi</taxon>
        <taxon>Dikarya</taxon>
        <taxon>Basidiomycota</taxon>
        <taxon>Agaricomycotina</taxon>
        <taxon>Agaricomycetes</taxon>
        <taxon>Agaricomycetidae</taxon>
        <taxon>Agaricales</taxon>
        <taxon>Marasmiineae</taxon>
        <taxon>Omphalotaceae</taxon>
        <taxon>Gymnopus</taxon>
    </lineage>
</organism>
<dbReference type="AlphaFoldDB" id="A0A6A4GE39"/>
<keyword evidence="3" id="KW-1185">Reference proteome</keyword>
<feature type="region of interest" description="Disordered" evidence="1">
    <location>
        <begin position="81"/>
        <end position="123"/>
    </location>
</feature>
<evidence type="ECO:0000313" key="2">
    <source>
        <dbReference type="EMBL" id="KAE9383701.1"/>
    </source>
</evidence>
<feature type="compositionally biased region" description="Basic residues" evidence="1">
    <location>
        <begin position="20"/>
        <end position="29"/>
    </location>
</feature>
<proteinExistence type="predicted"/>
<protein>
    <submittedName>
        <fullName evidence="2">Uncharacterized protein</fullName>
    </submittedName>
</protein>
<sequence length="156" mass="16154">MPSPKPRAHRSAPAESSSSRHVKSLSKGRVKACEAASPYPALEASSSGGEVKVMVPSLEPVLALPQGPFSDVINTPIKQQVEDELKAESRKKISRLRPPQSGSGTTKHSHAQEGQDVPMVDASPLHLAGVPDILITSSSSTTIAASSSGSTLPLGS</sequence>
<feature type="region of interest" description="Disordered" evidence="1">
    <location>
        <begin position="1"/>
        <end position="29"/>
    </location>
</feature>
<dbReference type="EMBL" id="ML770358">
    <property type="protein sequence ID" value="KAE9383701.1"/>
    <property type="molecule type" value="Genomic_DNA"/>
</dbReference>
<accession>A0A6A4GE39</accession>
<evidence type="ECO:0000256" key="1">
    <source>
        <dbReference type="SAM" id="MobiDB-lite"/>
    </source>
</evidence>
<reference evidence="2" key="1">
    <citation type="journal article" date="2019" name="Environ. Microbiol.">
        <title>Fungal ecological strategies reflected in gene transcription - a case study of two litter decomposers.</title>
        <authorList>
            <person name="Barbi F."/>
            <person name="Kohler A."/>
            <person name="Barry K."/>
            <person name="Baskaran P."/>
            <person name="Daum C."/>
            <person name="Fauchery L."/>
            <person name="Ihrmark K."/>
            <person name="Kuo A."/>
            <person name="LaButti K."/>
            <person name="Lipzen A."/>
            <person name="Morin E."/>
            <person name="Grigoriev I.V."/>
            <person name="Henrissat B."/>
            <person name="Lindahl B."/>
            <person name="Martin F."/>
        </authorList>
    </citation>
    <scope>NUCLEOTIDE SEQUENCE</scope>
    <source>
        <strain evidence="2">JB14</strain>
    </source>
</reference>
<feature type="compositionally biased region" description="Basic and acidic residues" evidence="1">
    <location>
        <begin position="81"/>
        <end position="91"/>
    </location>
</feature>
<dbReference type="Proteomes" id="UP000799118">
    <property type="component" value="Unassembled WGS sequence"/>
</dbReference>
<feature type="compositionally biased region" description="Basic residues" evidence="1">
    <location>
        <begin position="1"/>
        <end position="10"/>
    </location>
</feature>
<name>A0A6A4GE39_9AGAR</name>